<evidence type="ECO:0000256" key="2">
    <source>
        <dbReference type="SAM" id="SignalP"/>
    </source>
</evidence>
<dbReference type="Proteomes" id="UP001479606">
    <property type="component" value="Unassembled WGS sequence"/>
</dbReference>
<comment type="caution">
    <text evidence="3">The sequence shown here is derived from an EMBL/GenBank/DDBJ whole genome shotgun (WGS) entry which is preliminary data.</text>
</comment>
<dbReference type="EMBL" id="JBCEVZ010000009">
    <property type="protein sequence ID" value="MEL5993757.1"/>
    <property type="molecule type" value="Genomic_DNA"/>
</dbReference>
<sequence length="80" mass="8507">MKSLSACLLGVALLSFCWTARAQTTPATPPKTQPVKPLPYPKGAAAPKGKAYGAPFIKDTAAFRRSGRPADAVPNRIRQK</sequence>
<reference evidence="3 4" key="1">
    <citation type="journal article" date="2018" name="Arch. Microbiol.">
        <title>Hymenobacter segetis sp. nov., isolated from soil.</title>
        <authorList>
            <person name="Ten L.N."/>
            <person name="Lim S.J."/>
            <person name="Kim B.O."/>
            <person name="Kang I.K."/>
            <person name="Jung H.Y."/>
        </authorList>
    </citation>
    <scope>NUCLEOTIDE SEQUENCE [LARGE SCALE GENOMIC DNA]</scope>
    <source>
        <strain evidence="3 4">S7-3-11</strain>
    </source>
</reference>
<feature type="compositionally biased region" description="Pro residues" evidence="1">
    <location>
        <begin position="27"/>
        <end position="40"/>
    </location>
</feature>
<organism evidence="3 4">
    <name type="scientific">Hymenobacter segetis</name>
    <dbReference type="NCBI Taxonomy" id="2025509"/>
    <lineage>
        <taxon>Bacteria</taxon>
        <taxon>Pseudomonadati</taxon>
        <taxon>Bacteroidota</taxon>
        <taxon>Cytophagia</taxon>
        <taxon>Cytophagales</taxon>
        <taxon>Hymenobacteraceae</taxon>
        <taxon>Hymenobacter</taxon>
    </lineage>
</organism>
<evidence type="ECO:0000313" key="3">
    <source>
        <dbReference type="EMBL" id="MEL5993757.1"/>
    </source>
</evidence>
<accession>A0ABU9LUE8</accession>
<protein>
    <submittedName>
        <fullName evidence="3">Uncharacterized protein</fullName>
    </submittedName>
</protein>
<evidence type="ECO:0000256" key="1">
    <source>
        <dbReference type="SAM" id="MobiDB-lite"/>
    </source>
</evidence>
<keyword evidence="2" id="KW-0732">Signal</keyword>
<keyword evidence="4" id="KW-1185">Reference proteome</keyword>
<dbReference type="RefSeq" id="WP_342296603.1">
    <property type="nucleotide sequence ID" value="NZ_JBCEVZ010000009.1"/>
</dbReference>
<feature type="chain" id="PRO_5045885025" evidence="2">
    <location>
        <begin position="23"/>
        <end position="80"/>
    </location>
</feature>
<proteinExistence type="predicted"/>
<evidence type="ECO:0000313" key="4">
    <source>
        <dbReference type="Proteomes" id="UP001479606"/>
    </source>
</evidence>
<name>A0ABU9LUE8_9BACT</name>
<gene>
    <name evidence="3" type="ORF">AAFH49_06020</name>
</gene>
<feature type="signal peptide" evidence="2">
    <location>
        <begin position="1"/>
        <end position="22"/>
    </location>
</feature>
<feature type="region of interest" description="Disordered" evidence="1">
    <location>
        <begin position="24"/>
        <end position="48"/>
    </location>
</feature>